<sequence>MTEATATRIDVSALAAIAWLTGTAFLALMVLYVVGLDQGATSIFGSDTHIHEFVHDARHLLGFPCH</sequence>
<reference evidence="2 3" key="1">
    <citation type="submission" date="2016-01" db="EMBL/GenBank/DDBJ databases">
        <authorList>
            <consortium name="TB Trials Study Group"/>
            <person name="Sutton G."/>
            <person name="Brinkac L."/>
            <person name="Sanka R."/>
            <person name="Adams M."/>
            <person name="Lau E.L."/>
            <person name="Macaden R."/>
            <person name="Grewal H.M.S."/>
        </authorList>
    </citation>
    <scope>NUCLEOTIDE SEQUENCE [LARGE SCALE GENOMIC DNA]</scope>
    <source>
        <strain evidence="2 3">IS-1744</strain>
    </source>
</reference>
<proteinExistence type="predicted"/>
<dbReference type="Pfam" id="PF09489">
    <property type="entry name" value="CbtB"/>
    <property type="match status" value="1"/>
</dbReference>
<name>A0A101A964_9MYCO</name>
<protein>
    <submittedName>
        <fullName evidence="2">Cobalt transporter</fullName>
    </submittedName>
</protein>
<evidence type="ECO:0000256" key="1">
    <source>
        <dbReference type="SAM" id="Phobius"/>
    </source>
</evidence>
<dbReference type="AlphaFoldDB" id="A0A101A964"/>
<gene>
    <name evidence="2" type="ORF">AU192_03000</name>
</gene>
<keyword evidence="3" id="KW-1185">Reference proteome</keyword>
<feature type="transmembrane region" description="Helical" evidence="1">
    <location>
        <begin position="12"/>
        <end position="34"/>
    </location>
</feature>
<comment type="caution">
    <text evidence="2">The sequence shown here is derived from an EMBL/GenBank/DDBJ whole genome shotgun (WGS) entry which is preliminary data.</text>
</comment>
<evidence type="ECO:0000313" key="2">
    <source>
        <dbReference type="EMBL" id="KUI17833.1"/>
    </source>
</evidence>
<dbReference type="RefSeq" id="WP_064395422.1">
    <property type="nucleotide sequence ID" value="NZ_LQIR01000012.1"/>
</dbReference>
<dbReference type="EMBL" id="LQIR01000012">
    <property type="protein sequence ID" value="KUI17833.1"/>
    <property type="molecule type" value="Genomic_DNA"/>
</dbReference>
<keyword evidence="1" id="KW-0812">Transmembrane</keyword>
<keyword evidence="1" id="KW-0472">Membrane</keyword>
<keyword evidence="1" id="KW-1133">Transmembrane helix</keyword>
<accession>A0A101A964</accession>
<organism evidence="2 3">
    <name type="scientific">Mycobacterium lehmannii</name>
    <dbReference type="NCBI Taxonomy" id="2048550"/>
    <lineage>
        <taxon>Bacteria</taxon>
        <taxon>Bacillati</taxon>
        <taxon>Actinomycetota</taxon>
        <taxon>Actinomycetes</taxon>
        <taxon>Mycobacteriales</taxon>
        <taxon>Mycobacteriaceae</taxon>
        <taxon>Mycobacterium</taxon>
    </lineage>
</organism>
<dbReference type="InterPro" id="IPR012667">
    <property type="entry name" value="CbtB_put"/>
</dbReference>
<dbReference type="Proteomes" id="UP000053707">
    <property type="component" value="Unassembled WGS sequence"/>
</dbReference>
<evidence type="ECO:0000313" key="3">
    <source>
        <dbReference type="Proteomes" id="UP000053707"/>
    </source>
</evidence>